<evidence type="ECO:0000313" key="3">
    <source>
        <dbReference type="Proteomes" id="UP000008698"/>
    </source>
</evidence>
<evidence type="ECO:0000256" key="1">
    <source>
        <dbReference type="SAM" id="MobiDB-lite"/>
    </source>
</evidence>
<feature type="region of interest" description="Disordered" evidence="1">
    <location>
        <begin position="185"/>
        <end position="218"/>
    </location>
</feature>
<dbReference type="KEGG" id="val:VDBG_06269"/>
<evidence type="ECO:0000313" key="2">
    <source>
        <dbReference type="EMBL" id="EEY20160.1"/>
    </source>
</evidence>
<reference evidence="3" key="1">
    <citation type="journal article" date="2011" name="PLoS Pathog.">
        <title>Comparative genomics yields insights into niche adaptation of plant vascular wilt pathogens.</title>
        <authorList>
            <person name="Klosterman S.J."/>
            <person name="Subbarao K.V."/>
            <person name="Kang S."/>
            <person name="Veronese P."/>
            <person name="Gold S.E."/>
            <person name="Thomma B.P.H.J."/>
            <person name="Chen Z."/>
            <person name="Henrissat B."/>
            <person name="Lee Y.-H."/>
            <person name="Park J."/>
            <person name="Garcia-Pedrajas M.D."/>
            <person name="Barbara D.J."/>
            <person name="Anchieta A."/>
            <person name="de Jonge R."/>
            <person name="Santhanam P."/>
            <person name="Maruthachalam K."/>
            <person name="Atallah Z."/>
            <person name="Amyotte S.G."/>
            <person name="Paz Z."/>
            <person name="Inderbitzin P."/>
            <person name="Hayes R.J."/>
            <person name="Heiman D.I."/>
            <person name="Young S."/>
            <person name="Zeng Q."/>
            <person name="Engels R."/>
            <person name="Galagan J."/>
            <person name="Cuomo C.A."/>
            <person name="Dobinson K.F."/>
            <person name="Ma L.-J."/>
        </authorList>
    </citation>
    <scope>NUCLEOTIDE SEQUENCE [LARGE SCALE GENOMIC DNA]</scope>
    <source>
        <strain evidence="3">VaMs.102 / ATCC MYA-4576 / FGSC 10136</strain>
    </source>
</reference>
<protein>
    <submittedName>
        <fullName evidence="2">Predicted protein</fullName>
    </submittedName>
</protein>
<dbReference type="HOGENOM" id="CLU_1267758_0_0_1"/>
<dbReference type="EMBL" id="DS985220">
    <property type="protein sequence ID" value="EEY20160.1"/>
    <property type="molecule type" value="Genomic_DNA"/>
</dbReference>
<accession>C9SMZ5</accession>
<feature type="compositionally biased region" description="Gly residues" evidence="1">
    <location>
        <begin position="187"/>
        <end position="200"/>
    </location>
</feature>
<organism evidence="3">
    <name type="scientific">Verticillium alfalfae (strain VaMs.102 / ATCC MYA-4576 / FGSC 10136)</name>
    <name type="common">Verticillium wilt of alfalfa</name>
    <name type="synonym">Verticillium albo-atrum</name>
    <dbReference type="NCBI Taxonomy" id="526221"/>
    <lineage>
        <taxon>Eukaryota</taxon>
        <taxon>Fungi</taxon>
        <taxon>Dikarya</taxon>
        <taxon>Ascomycota</taxon>
        <taxon>Pezizomycotina</taxon>
        <taxon>Sordariomycetes</taxon>
        <taxon>Hypocreomycetidae</taxon>
        <taxon>Glomerellales</taxon>
        <taxon>Plectosphaerellaceae</taxon>
        <taxon>Verticillium</taxon>
    </lineage>
</organism>
<keyword evidence="3" id="KW-1185">Reference proteome</keyword>
<dbReference type="GeneID" id="9535173"/>
<sequence length="218" mass="22671">MPSTGKRCSPRGACVPAVTKGSLRLTAIEGPLDPQTLRNVPSATARRGQPTATRWPTSDAALHRPPPPRPLQPPSPTLPAAADGFAFDGTSMRPCSTTTTKSTTICPVQTTARRRRAALVLPTEVLKAKCADDMWCAKKPGHCKVLNNKLDTSGVVVAIISRGPIVVAALGMCVLLLARQQAAEGHPGAGRGRGAGGQGAGEEARGGRRGHGRGAERR</sequence>
<dbReference type="AlphaFoldDB" id="C9SMZ5"/>
<dbReference type="Proteomes" id="UP000008698">
    <property type="component" value="Unassembled WGS sequence"/>
</dbReference>
<feature type="compositionally biased region" description="Pro residues" evidence="1">
    <location>
        <begin position="64"/>
        <end position="77"/>
    </location>
</feature>
<name>C9SMZ5_VERA1</name>
<dbReference type="OrthoDB" id="3630276at2759"/>
<dbReference type="RefSeq" id="XP_003003827.1">
    <property type="nucleotide sequence ID" value="XM_003003781.1"/>
</dbReference>
<gene>
    <name evidence="2" type="ORF">VDBG_06269</name>
</gene>
<feature type="region of interest" description="Disordered" evidence="1">
    <location>
        <begin position="26"/>
        <end position="83"/>
    </location>
</feature>
<proteinExistence type="predicted"/>